<evidence type="ECO:0000313" key="4">
    <source>
        <dbReference type="Proteomes" id="UP000250675"/>
    </source>
</evidence>
<accession>A0A2X3C3S7</accession>
<evidence type="ECO:0000313" key="5">
    <source>
        <dbReference type="Proteomes" id="UP000254141"/>
    </source>
</evidence>
<dbReference type="Proteomes" id="UP000250675">
    <property type="component" value="Unassembled WGS sequence"/>
</dbReference>
<proteinExistence type="predicted"/>
<sequence>MKKLSWEEARDITESYFLPFKCVVDETRSDYKNVVPFVVYYDFENSEERYGPFALTKFKDPERLEFMLSTYKAQFELTMKKR</sequence>
<dbReference type="EMBL" id="UASO01000003">
    <property type="protein sequence ID" value="SQC11372.1"/>
    <property type="molecule type" value="Genomic_DNA"/>
</dbReference>
<gene>
    <name evidence="2" type="ORF">NCTC5051_01947</name>
    <name evidence="3" type="ORF">NCTC5053_01777</name>
    <name evidence="1" type="ORF">NCTC9645_00606</name>
</gene>
<dbReference type="Proteomes" id="UP000254387">
    <property type="component" value="Unassembled WGS sequence"/>
</dbReference>
<dbReference type="EMBL" id="UGMN01000004">
    <property type="protein sequence ID" value="STV05132.1"/>
    <property type="molecule type" value="Genomic_DNA"/>
</dbReference>
<dbReference type="RefSeq" id="WP_046623857.1">
    <property type="nucleotide sequence ID" value="NZ_BAACAA010000022.1"/>
</dbReference>
<dbReference type="Proteomes" id="UP000254141">
    <property type="component" value="Unassembled WGS sequence"/>
</dbReference>
<dbReference type="EMBL" id="UGLU01000001">
    <property type="protein sequence ID" value="STU50276.1"/>
    <property type="molecule type" value="Genomic_DNA"/>
</dbReference>
<reference evidence="4 5" key="1">
    <citation type="submission" date="2018-06" db="EMBL/GenBank/DDBJ databases">
        <authorList>
            <consortium name="Pathogen Informatics"/>
            <person name="Doyle S."/>
        </authorList>
    </citation>
    <scope>NUCLEOTIDE SEQUENCE [LARGE SCALE GENOMIC DNA]</scope>
    <source>
        <strain evidence="2 5">NCTC5051</strain>
        <strain evidence="3 6">NCTC5053</strain>
        <strain evidence="1 4">NCTC9645</strain>
    </source>
</reference>
<dbReference type="AlphaFoldDB" id="A0A2X3C3S7"/>
<evidence type="ECO:0000313" key="2">
    <source>
        <dbReference type="EMBL" id="STU50276.1"/>
    </source>
</evidence>
<organism evidence="1 4">
    <name type="scientific">Klebsiella pneumoniae</name>
    <dbReference type="NCBI Taxonomy" id="573"/>
    <lineage>
        <taxon>Bacteria</taxon>
        <taxon>Pseudomonadati</taxon>
        <taxon>Pseudomonadota</taxon>
        <taxon>Gammaproteobacteria</taxon>
        <taxon>Enterobacterales</taxon>
        <taxon>Enterobacteriaceae</taxon>
        <taxon>Klebsiella/Raoultella group</taxon>
        <taxon>Klebsiella</taxon>
        <taxon>Klebsiella pneumoniae complex</taxon>
    </lineage>
</organism>
<protein>
    <submittedName>
        <fullName evidence="1">Uncharacterized protein</fullName>
    </submittedName>
</protein>
<evidence type="ECO:0000313" key="1">
    <source>
        <dbReference type="EMBL" id="SQC11372.1"/>
    </source>
</evidence>
<evidence type="ECO:0000313" key="6">
    <source>
        <dbReference type="Proteomes" id="UP000254387"/>
    </source>
</evidence>
<name>A0A2X3C3S7_KLEPN</name>
<evidence type="ECO:0000313" key="3">
    <source>
        <dbReference type="EMBL" id="STV05132.1"/>
    </source>
</evidence>